<evidence type="ECO:0000313" key="1">
    <source>
        <dbReference type="EMBL" id="CAG8812115.1"/>
    </source>
</evidence>
<organism evidence="1 2">
    <name type="scientific">Gigaspora margarita</name>
    <dbReference type="NCBI Taxonomy" id="4874"/>
    <lineage>
        <taxon>Eukaryota</taxon>
        <taxon>Fungi</taxon>
        <taxon>Fungi incertae sedis</taxon>
        <taxon>Mucoromycota</taxon>
        <taxon>Glomeromycotina</taxon>
        <taxon>Glomeromycetes</taxon>
        <taxon>Diversisporales</taxon>
        <taxon>Gigasporaceae</taxon>
        <taxon>Gigaspora</taxon>
    </lineage>
</organism>
<dbReference type="EMBL" id="CAJVQB010028304">
    <property type="protein sequence ID" value="CAG8812115.1"/>
    <property type="molecule type" value="Genomic_DNA"/>
</dbReference>
<proteinExistence type="predicted"/>
<reference evidence="1 2" key="1">
    <citation type="submission" date="2021-06" db="EMBL/GenBank/DDBJ databases">
        <authorList>
            <person name="Kallberg Y."/>
            <person name="Tangrot J."/>
            <person name="Rosling A."/>
        </authorList>
    </citation>
    <scope>NUCLEOTIDE SEQUENCE [LARGE SCALE GENOMIC DNA]</scope>
    <source>
        <strain evidence="1 2">120-4 pot B 10/14</strain>
    </source>
</reference>
<keyword evidence="2" id="KW-1185">Reference proteome</keyword>
<gene>
    <name evidence="1" type="ORF">GMARGA_LOCUS25491</name>
</gene>
<name>A0ABN7W272_GIGMA</name>
<protein>
    <submittedName>
        <fullName evidence="1">45240_t:CDS:1</fullName>
    </submittedName>
</protein>
<sequence length="61" mass="7398">RDTKYQPTNKNIYRRSMPENYNNYPRPSKRIIEPAKRKSTTMECAVQKTIEDRFNYLEQAN</sequence>
<comment type="caution">
    <text evidence="1">The sequence shown here is derived from an EMBL/GenBank/DDBJ whole genome shotgun (WGS) entry which is preliminary data.</text>
</comment>
<accession>A0ABN7W272</accession>
<evidence type="ECO:0000313" key="2">
    <source>
        <dbReference type="Proteomes" id="UP000789901"/>
    </source>
</evidence>
<feature type="non-terminal residue" evidence="1">
    <location>
        <position position="1"/>
    </location>
</feature>
<dbReference type="Proteomes" id="UP000789901">
    <property type="component" value="Unassembled WGS sequence"/>
</dbReference>